<dbReference type="Pfam" id="PF22758">
    <property type="entry name" value="Phage_cement"/>
    <property type="match status" value="1"/>
</dbReference>
<keyword evidence="2" id="KW-1185">Reference proteome</keyword>
<protein>
    <submittedName>
        <fullName evidence="1">Uncharacterized protein</fullName>
    </submittedName>
</protein>
<gene>
    <name evidence="1" type="ORF">Ec63</name>
</gene>
<reference evidence="1 2" key="1">
    <citation type="submission" date="2017-12" db="EMBL/GenBank/DDBJ databases">
        <title>Genomic analysis of a novel phage Ec_L1 lytic to Enterobacter cloacae.</title>
        <authorList>
            <person name="Li Z."/>
            <person name="Ren H."/>
            <person name="Xu Y."/>
        </authorList>
    </citation>
    <scope>NUCLEOTIDE SEQUENCE [LARGE SCALE GENOMIC DNA]</scope>
</reference>
<dbReference type="OrthoDB" id="11571at10239"/>
<proteinExistence type="predicted"/>
<evidence type="ECO:0000313" key="2">
    <source>
        <dbReference type="Proteomes" id="UP000241856"/>
    </source>
</evidence>
<organism evidence="1 2">
    <name type="scientific">Enterobacter phage Ec_L1</name>
    <dbReference type="NCBI Taxonomy" id="2070180"/>
    <lineage>
        <taxon>Viruses</taxon>
        <taxon>Duplodnaviria</taxon>
        <taxon>Heunggongvirae</taxon>
        <taxon>Uroviricota</taxon>
        <taxon>Caudoviricetes</taxon>
        <taxon>Drexlerviridae</taxon>
        <taxon>Eclunavirus</taxon>
        <taxon>Eclunavirus EcL1</taxon>
    </lineage>
</organism>
<evidence type="ECO:0000313" key="1">
    <source>
        <dbReference type="EMBL" id="AUV57177.1"/>
    </source>
</evidence>
<dbReference type="InterPro" id="IPR054438">
    <property type="entry name" value="Struct_cement_gp24/gp6"/>
</dbReference>
<dbReference type="Proteomes" id="UP000241856">
    <property type="component" value="Segment"/>
</dbReference>
<sequence>MALIRASYTVHRGQAYVGQIADTSLYNIDGACAADGSVPIGIPVAVQEVQPIEGHKVVKLAVDNSLPVLGVTIMSHSNSPAGSYDDGTAVNVMTHGRVWVQASNDLTEEQAAFDKVVSFDSNGVVVDGGAVKTGYKFTGEILQGQQEPGGQPFKLVKIQVLQSVAAPSTGGGTGE</sequence>
<name>A0A2P0W9Z9_9CAUD</name>
<dbReference type="EMBL" id="MG732930">
    <property type="protein sequence ID" value="AUV57177.1"/>
    <property type="molecule type" value="Genomic_DNA"/>
</dbReference>
<accession>A0A2P0W9Z9</accession>